<name>A0A8T4GJ00_9EURY</name>
<comment type="caution">
    <text evidence="1">The sequence shown here is derived from an EMBL/GenBank/DDBJ whole genome shotgun (WGS) entry which is preliminary data.</text>
</comment>
<proteinExistence type="predicted"/>
<dbReference type="OrthoDB" id="351140at2157"/>
<dbReference type="EMBL" id="JAGGKQ010000027">
    <property type="protein sequence ID" value="MBP1923667.1"/>
    <property type="molecule type" value="Genomic_DNA"/>
</dbReference>
<dbReference type="Proteomes" id="UP000823588">
    <property type="component" value="Unassembled WGS sequence"/>
</dbReference>
<dbReference type="RefSeq" id="WP_209486679.1">
    <property type="nucleotide sequence ID" value="NZ_JAGGKQ010000027.1"/>
</dbReference>
<keyword evidence="2" id="KW-1185">Reference proteome</keyword>
<protein>
    <submittedName>
        <fullName evidence="1">Uncharacterized protein</fullName>
    </submittedName>
</protein>
<reference evidence="1" key="1">
    <citation type="submission" date="2021-03" db="EMBL/GenBank/DDBJ databases">
        <title>Genomic Encyclopedia of Type Strains, Phase IV (KMG-IV): sequencing the most valuable type-strain genomes for metagenomic binning, comparative biology and taxonomic classification.</title>
        <authorList>
            <person name="Goeker M."/>
        </authorList>
    </citation>
    <scope>NUCLEOTIDE SEQUENCE</scope>
    <source>
        <strain evidence="1">DSM 23564</strain>
    </source>
</reference>
<evidence type="ECO:0000313" key="2">
    <source>
        <dbReference type="Proteomes" id="UP000823588"/>
    </source>
</evidence>
<accession>A0A8T4GJ00</accession>
<sequence>MQEDVKQRILANRSAVVDIYLSGGNGRMFWPCRLQPFDESIPTVRRSSSKYIIDSGFNEPETNTDTPVNATLGDFVGESTSQSEPSRDAPISGPDIKELVDAAYERRADYIIPNDTVNTPNVAMRTAIEETAEKVDAFLDYVDETTFPATVIVPLQPNHALHFAYLAEHYPRQAKRGHFALGGMKNLTLHEQVACIRGFREVAGYEPSVHAFGVGSSRVLIEALRDDPALLQSVDFSTPQHHATSGRIAGTSRIPIYVGTAQGTDSASTCAQLMSAELMDIARMLSPTMTTDEDVRVRWDQFEKYHKRLEKNILEANPNFEWELLKERYTSFDQLVASSSDDQIDTELLEDFRDKLTDHLDQETFGGGANAALGST</sequence>
<organism evidence="1 2">
    <name type="scientific">Halorubrum alkaliphilum</name>
    <dbReference type="NCBI Taxonomy" id="261290"/>
    <lineage>
        <taxon>Archaea</taxon>
        <taxon>Methanobacteriati</taxon>
        <taxon>Methanobacteriota</taxon>
        <taxon>Stenosarchaea group</taxon>
        <taxon>Halobacteria</taxon>
        <taxon>Halobacteriales</taxon>
        <taxon>Haloferacaceae</taxon>
        <taxon>Halorubrum</taxon>
    </lineage>
</organism>
<evidence type="ECO:0000313" key="1">
    <source>
        <dbReference type="EMBL" id="MBP1923667.1"/>
    </source>
</evidence>
<gene>
    <name evidence="1" type="ORF">J2751_002712</name>
</gene>
<dbReference type="AlphaFoldDB" id="A0A8T4GJ00"/>